<dbReference type="EMBL" id="JMPJ01000066">
    <property type="protein sequence ID" value="KFC78821.1"/>
    <property type="molecule type" value="Genomic_DNA"/>
</dbReference>
<dbReference type="SUPFAM" id="SSF51182">
    <property type="entry name" value="RmlC-like cupins"/>
    <property type="match status" value="1"/>
</dbReference>
<dbReference type="InterPro" id="IPR011051">
    <property type="entry name" value="RmlC_Cupin_sf"/>
</dbReference>
<dbReference type="AlphaFoldDB" id="A0A085G526"/>
<dbReference type="Gene3D" id="2.60.120.10">
    <property type="entry name" value="Jelly Rolls"/>
    <property type="match status" value="1"/>
</dbReference>
<name>A0A085G526_EWIA3</name>
<feature type="domain" description="Cupin type-2" evidence="1">
    <location>
        <begin position="43"/>
        <end position="111"/>
    </location>
</feature>
<dbReference type="Pfam" id="PF07883">
    <property type="entry name" value="Cupin_2"/>
    <property type="match status" value="1"/>
</dbReference>
<dbReference type="CDD" id="cd06987">
    <property type="entry name" value="cupin_MAE_RS03005"/>
    <property type="match status" value="1"/>
</dbReference>
<protein>
    <recommendedName>
        <fullName evidence="1">Cupin type-2 domain-containing protein</fullName>
    </recommendedName>
</protein>
<reference evidence="2 3" key="1">
    <citation type="submission" date="2014-05" db="EMBL/GenBank/DDBJ databases">
        <title>ATOL: Assembling a taxonomically balanced genome-scale reconstruction of the evolutionary history of the Enterobacteriaceae.</title>
        <authorList>
            <person name="Plunkett G.III."/>
            <person name="Neeno-Eckwall E.C."/>
            <person name="Glasner J.D."/>
            <person name="Perna N.T."/>
        </authorList>
    </citation>
    <scope>NUCLEOTIDE SEQUENCE [LARGE SCALE GENOMIC DNA]</scope>
    <source>
        <strain evidence="2 3">ATCC 33852</strain>
    </source>
</reference>
<evidence type="ECO:0000313" key="3">
    <source>
        <dbReference type="Proteomes" id="UP000028640"/>
    </source>
</evidence>
<dbReference type="STRING" id="910964.GEAM_3384"/>
<dbReference type="GeneID" id="78382081"/>
<sequence>MLHSFRGTNVKSAQAFRISPKDTNYFAILFDHEQDQIENIFVIEIFKVGGATPPNEHATAHEFFYVLHGEGIARCDGKEMALKKGDALLLAPGNEHLIQNTGTSKLYTLTVMTPNEGFAELIRGGEPIELDEEDLRVLSGAAGSEAA</sequence>
<evidence type="ECO:0000259" key="1">
    <source>
        <dbReference type="Pfam" id="PF07883"/>
    </source>
</evidence>
<organism evidence="2 3">
    <name type="scientific">Ewingella americana (strain ATCC 33852 / DSM 4580 / CCUG 14506 / JCM 5911 / LMG 7869 / NCTC 12157 / CDC 1468-78)</name>
    <dbReference type="NCBI Taxonomy" id="910964"/>
    <lineage>
        <taxon>Bacteria</taxon>
        <taxon>Pseudomonadati</taxon>
        <taxon>Pseudomonadota</taxon>
        <taxon>Gammaproteobacteria</taxon>
        <taxon>Enterobacterales</taxon>
        <taxon>Yersiniaceae</taxon>
        <taxon>Ewingella</taxon>
    </lineage>
</organism>
<dbReference type="Proteomes" id="UP000028640">
    <property type="component" value="Unassembled WGS sequence"/>
</dbReference>
<dbReference type="PANTHER" id="PTHR43346:SF1">
    <property type="entry name" value="QUERCETIN 2,3-DIOXYGENASE-RELATED"/>
    <property type="match status" value="1"/>
</dbReference>
<evidence type="ECO:0000313" key="2">
    <source>
        <dbReference type="EMBL" id="KFC78821.1"/>
    </source>
</evidence>
<dbReference type="InterPro" id="IPR014710">
    <property type="entry name" value="RmlC-like_jellyroll"/>
</dbReference>
<proteinExistence type="predicted"/>
<comment type="caution">
    <text evidence="2">The sequence shown here is derived from an EMBL/GenBank/DDBJ whole genome shotgun (WGS) entry which is preliminary data.</text>
</comment>
<dbReference type="RefSeq" id="WP_172468433.1">
    <property type="nucleotide sequence ID" value="NZ_JMPJ01000066.1"/>
</dbReference>
<accession>A0A085G526</accession>
<dbReference type="PANTHER" id="PTHR43346">
    <property type="entry name" value="LIGAND BINDING DOMAIN PROTEIN, PUTATIVE (AFU_ORTHOLOGUE AFUA_6G14370)-RELATED"/>
    <property type="match status" value="1"/>
</dbReference>
<dbReference type="InterPro" id="IPR013096">
    <property type="entry name" value="Cupin_2"/>
</dbReference>
<keyword evidence="3" id="KW-1185">Reference proteome</keyword>
<gene>
    <name evidence="2" type="ORF">GEAM_3384</name>
</gene>
<dbReference type="eggNOG" id="COG0662">
    <property type="taxonomic scope" value="Bacteria"/>
</dbReference>
<dbReference type="InterPro" id="IPR052538">
    <property type="entry name" value="Flavonoid_dioxygenase-like"/>
</dbReference>